<dbReference type="InterPro" id="IPR029069">
    <property type="entry name" value="HotDog_dom_sf"/>
</dbReference>
<feature type="region of interest" description="Disordered" evidence="1">
    <location>
        <begin position="118"/>
        <end position="157"/>
    </location>
</feature>
<dbReference type="GeneID" id="70184477"/>
<dbReference type="Gene3D" id="3.10.129.10">
    <property type="entry name" value="Hotdog Thioesterase"/>
    <property type="match status" value="1"/>
</dbReference>
<proteinExistence type="predicted"/>
<dbReference type="EMBL" id="JAGTJQ010000008">
    <property type="protein sequence ID" value="KAH7026661.1"/>
    <property type="molecule type" value="Genomic_DNA"/>
</dbReference>
<evidence type="ECO:0000313" key="3">
    <source>
        <dbReference type="EMBL" id="KAH7026661.1"/>
    </source>
</evidence>
<dbReference type="InterPro" id="IPR052061">
    <property type="entry name" value="PTE-AB_protein"/>
</dbReference>
<reference evidence="3" key="1">
    <citation type="journal article" date="2021" name="Nat. Commun.">
        <title>Genetic determinants of endophytism in the Arabidopsis root mycobiome.</title>
        <authorList>
            <person name="Mesny F."/>
            <person name="Miyauchi S."/>
            <person name="Thiergart T."/>
            <person name="Pickel B."/>
            <person name="Atanasova L."/>
            <person name="Karlsson M."/>
            <person name="Huettel B."/>
            <person name="Barry K.W."/>
            <person name="Haridas S."/>
            <person name="Chen C."/>
            <person name="Bauer D."/>
            <person name="Andreopoulos W."/>
            <person name="Pangilinan J."/>
            <person name="LaButti K."/>
            <person name="Riley R."/>
            <person name="Lipzen A."/>
            <person name="Clum A."/>
            <person name="Drula E."/>
            <person name="Henrissat B."/>
            <person name="Kohler A."/>
            <person name="Grigoriev I.V."/>
            <person name="Martin F.M."/>
            <person name="Hacquard S."/>
        </authorList>
    </citation>
    <scope>NUCLEOTIDE SEQUENCE</scope>
    <source>
        <strain evidence="3">MPI-CAGE-CH-0230</strain>
    </source>
</reference>
<accession>A0A9P8Y1B3</accession>
<evidence type="ECO:0000256" key="1">
    <source>
        <dbReference type="SAM" id="MobiDB-lite"/>
    </source>
</evidence>
<dbReference type="SUPFAM" id="SSF54637">
    <property type="entry name" value="Thioesterase/thiol ester dehydrase-isomerase"/>
    <property type="match status" value="1"/>
</dbReference>
<dbReference type="InterPro" id="IPR006683">
    <property type="entry name" value="Thioestr_dom"/>
</dbReference>
<dbReference type="RefSeq" id="XP_046009878.1">
    <property type="nucleotide sequence ID" value="XM_046154931.1"/>
</dbReference>
<name>A0A9P8Y1B3_9PEZI</name>
<gene>
    <name evidence="3" type="ORF">B0I36DRAFT_331101</name>
</gene>
<dbReference type="PANTHER" id="PTHR47260:SF6">
    <property type="entry name" value="THIOESTERASE DOMAIN-CONTAINING PROTEIN"/>
    <property type="match status" value="1"/>
</dbReference>
<keyword evidence="4" id="KW-1185">Reference proteome</keyword>
<dbReference type="AlphaFoldDB" id="A0A9P8Y1B3"/>
<dbReference type="PANTHER" id="PTHR47260">
    <property type="entry name" value="UPF0644 PROTEIN PB2B4.06"/>
    <property type="match status" value="1"/>
</dbReference>
<protein>
    <submittedName>
        <fullName evidence="3">HotDog domain-containing protein</fullName>
    </submittedName>
</protein>
<dbReference type="Pfam" id="PF03061">
    <property type="entry name" value="4HBT"/>
    <property type="match status" value="1"/>
</dbReference>
<dbReference type="OrthoDB" id="506431at2759"/>
<organism evidence="3 4">
    <name type="scientific">Microdochium trichocladiopsis</name>
    <dbReference type="NCBI Taxonomy" id="1682393"/>
    <lineage>
        <taxon>Eukaryota</taxon>
        <taxon>Fungi</taxon>
        <taxon>Dikarya</taxon>
        <taxon>Ascomycota</taxon>
        <taxon>Pezizomycotina</taxon>
        <taxon>Sordariomycetes</taxon>
        <taxon>Xylariomycetidae</taxon>
        <taxon>Xylariales</taxon>
        <taxon>Microdochiaceae</taxon>
        <taxon>Microdochium</taxon>
    </lineage>
</organism>
<dbReference type="Proteomes" id="UP000756346">
    <property type="component" value="Unassembled WGS sequence"/>
</dbReference>
<comment type="caution">
    <text evidence="3">The sequence shown here is derived from an EMBL/GenBank/DDBJ whole genome shotgun (WGS) entry which is preliminary data.</text>
</comment>
<sequence>MANTTTTPPPQHGGASPPKYTPAEQRVRQHPDVAKLIAREPVCASMLAEPSIRIWAPPVNADDVDGFKLARMGTNDLFSRTLNTPDTVEQFILFWDESQPRLFPQSLVTVVGDGAVSGEQRELPPTTGEGSAVALSASHQESVEGVAGEEEEQQQQLQDIEPERMDTLHAFVSVGDAISGWPGVVHGGIVATIFDEVMGYVPMLNRIRGVPMFSNSGYMTGYLNTRYHRPVGTSAVLLVTARIARAEGRKCWVEGEIRSTVHGGLEGPVLASCEALFIALTTDGPKL</sequence>
<dbReference type="CDD" id="cd03443">
    <property type="entry name" value="PaaI_thioesterase"/>
    <property type="match status" value="1"/>
</dbReference>
<feature type="domain" description="Thioesterase" evidence="2">
    <location>
        <begin position="183"/>
        <end position="259"/>
    </location>
</feature>
<evidence type="ECO:0000259" key="2">
    <source>
        <dbReference type="Pfam" id="PF03061"/>
    </source>
</evidence>
<feature type="region of interest" description="Disordered" evidence="1">
    <location>
        <begin position="1"/>
        <end position="28"/>
    </location>
</feature>
<evidence type="ECO:0000313" key="4">
    <source>
        <dbReference type="Proteomes" id="UP000756346"/>
    </source>
</evidence>